<sequence length="356" mass="38502">MEVTYKCSKQEVERAVIACEGDLEKAEETLKAQKPEPPVSPPKLDDVANLKHPIRPQEKPTVSVTIQQRKNEGEPNYVAPSSAQMEVQHGVVGHEVRSIQQRAVREPVIMMQRPQSINIKQNIVSNIIASPPGTVGWNTNNALAVESMKTNGKLLHDQSTGSLGSEKPGSQHFYLQTQSIGSMGRENLTSQQSYPQTRYTQHPYMPSSVDPAAARMGGSWSTMGASSPSLTVPSSLGLFFGWGSTGSLGSNSQVDWSTGDFMSHCDYNSIDWTLESNSASSKWSGPMPGQSSGLMLGLSSMRMMPGMNGLRMTGLHDGGVVATETKSSAALREWTSPFAGKDIFSVPRQFVTSPSP</sequence>
<evidence type="ECO:0000313" key="2">
    <source>
        <dbReference type="EMBL" id="KAA8537369.1"/>
    </source>
</evidence>
<name>A0A5J5B3R8_9ASTE</name>
<evidence type="ECO:0000313" key="3">
    <source>
        <dbReference type="Proteomes" id="UP000325577"/>
    </source>
</evidence>
<dbReference type="PANTHER" id="PTHR35294:SF4">
    <property type="entry name" value="UBA DOMAIN-CONTAINING PROTEIN"/>
    <property type="match status" value="1"/>
</dbReference>
<dbReference type="PANTHER" id="PTHR35294">
    <property type="entry name" value="UBIQUITIN-ASSOCIATED/TRANSLATION ELONGATION FACTOR EF1B PROTEIN"/>
    <property type="match status" value="1"/>
</dbReference>
<accession>A0A5J5B3R8</accession>
<dbReference type="OrthoDB" id="515654at2759"/>
<evidence type="ECO:0008006" key="4">
    <source>
        <dbReference type="Google" id="ProtNLM"/>
    </source>
</evidence>
<dbReference type="EMBL" id="CM018038">
    <property type="protein sequence ID" value="KAA8537369.1"/>
    <property type="molecule type" value="Genomic_DNA"/>
</dbReference>
<gene>
    <name evidence="2" type="ORF">F0562_026944</name>
</gene>
<keyword evidence="3" id="KW-1185">Reference proteome</keyword>
<dbReference type="Proteomes" id="UP000325577">
    <property type="component" value="Linkage Group LG15"/>
</dbReference>
<evidence type="ECO:0000256" key="1">
    <source>
        <dbReference type="SAM" id="MobiDB-lite"/>
    </source>
</evidence>
<feature type="region of interest" description="Disordered" evidence="1">
    <location>
        <begin position="27"/>
        <end position="60"/>
    </location>
</feature>
<dbReference type="AlphaFoldDB" id="A0A5J5B3R8"/>
<proteinExistence type="predicted"/>
<protein>
    <recommendedName>
        <fullName evidence="4">UBA domain-containing protein</fullName>
    </recommendedName>
</protein>
<organism evidence="2 3">
    <name type="scientific">Nyssa sinensis</name>
    <dbReference type="NCBI Taxonomy" id="561372"/>
    <lineage>
        <taxon>Eukaryota</taxon>
        <taxon>Viridiplantae</taxon>
        <taxon>Streptophyta</taxon>
        <taxon>Embryophyta</taxon>
        <taxon>Tracheophyta</taxon>
        <taxon>Spermatophyta</taxon>
        <taxon>Magnoliopsida</taxon>
        <taxon>eudicotyledons</taxon>
        <taxon>Gunneridae</taxon>
        <taxon>Pentapetalae</taxon>
        <taxon>asterids</taxon>
        <taxon>Cornales</taxon>
        <taxon>Nyssaceae</taxon>
        <taxon>Nyssa</taxon>
    </lineage>
</organism>
<reference evidence="2 3" key="1">
    <citation type="submission" date="2019-09" db="EMBL/GenBank/DDBJ databases">
        <title>A chromosome-level genome assembly of the Chinese tupelo Nyssa sinensis.</title>
        <authorList>
            <person name="Yang X."/>
            <person name="Kang M."/>
            <person name="Yang Y."/>
            <person name="Xiong H."/>
            <person name="Wang M."/>
            <person name="Zhang Z."/>
            <person name="Wang Z."/>
            <person name="Wu H."/>
            <person name="Ma T."/>
            <person name="Liu J."/>
            <person name="Xi Z."/>
        </authorList>
    </citation>
    <scope>NUCLEOTIDE SEQUENCE [LARGE SCALE GENOMIC DNA]</scope>
    <source>
        <strain evidence="2">J267</strain>
        <tissue evidence="2">Leaf</tissue>
    </source>
</reference>